<proteinExistence type="predicted"/>
<comment type="caution">
    <text evidence="1">The sequence shown here is derived from an EMBL/GenBank/DDBJ whole genome shotgun (WGS) entry which is preliminary data.</text>
</comment>
<keyword evidence="2" id="KW-1185">Reference proteome</keyword>
<protein>
    <submittedName>
        <fullName evidence="1">Uncharacterized protein</fullName>
    </submittedName>
</protein>
<dbReference type="AlphaFoldDB" id="A0A9X1R0V7"/>
<reference evidence="1" key="1">
    <citation type="submission" date="2021-09" db="EMBL/GenBank/DDBJ databases">
        <title>Genome of Aequorivita sp. strain F47161.</title>
        <authorList>
            <person name="Wang Y."/>
        </authorList>
    </citation>
    <scope>NUCLEOTIDE SEQUENCE</scope>
    <source>
        <strain evidence="1">F47161</strain>
    </source>
</reference>
<dbReference type="EMBL" id="JAIRBA010000033">
    <property type="protein sequence ID" value="MCG2420134.1"/>
    <property type="molecule type" value="Genomic_DNA"/>
</dbReference>
<evidence type="ECO:0000313" key="1">
    <source>
        <dbReference type="EMBL" id="MCG2420134.1"/>
    </source>
</evidence>
<sequence length="267" mass="29621">MARIKNDIFKLAGSIGDLSFSQDEFGTIVKMKAKVNKDRIKKNPRSEGTRHGNMEMGGGSMAAKDLRLALMLKKNGLGDRYFSGRLSGRMRKIVLLGEGLIGQRKLDIRKYGTVLEGFEFINNRHLVYSVGGIKKKPTLNKKRNEVSWSSPSLNSLEQITAPENATHLTFKLGGGTVSNYEYDANKKKYVALERRFKNIGMITESDPIALEQDYIAPVKLCVKLTEGIAIPDEVAVITFIGVSFYRNVNGELLKIKDAGGMKVMGVK</sequence>
<gene>
    <name evidence="1" type="ORF">K8089_13975</name>
</gene>
<organism evidence="1 2">
    <name type="scientific">Aequorivita vitellina</name>
    <dbReference type="NCBI Taxonomy" id="2874475"/>
    <lineage>
        <taxon>Bacteria</taxon>
        <taxon>Pseudomonadati</taxon>
        <taxon>Bacteroidota</taxon>
        <taxon>Flavobacteriia</taxon>
        <taxon>Flavobacteriales</taxon>
        <taxon>Flavobacteriaceae</taxon>
        <taxon>Aequorivita</taxon>
    </lineage>
</organism>
<evidence type="ECO:0000313" key="2">
    <source>
        <dbReference type="Proteomes" id="UP001139461"/>
    </source>
</evidence>
<dbReference type="Proteomes" id="UP001139461">
    <property type="component" value="Unassembled WGS sequence"/>
</dbReference>
<name>A0A9X1R0V7_9FLAO</name>
<dbReference type="RefSeq" id="WP_237603916.1">
    <property type="nucleotide sequence ID" value="NZ_JAIRBA010000033.1"/>
</dbReference>
<accession>A0A9X1R0V7</accession>